<evidence type="ECO:0000313" key="8">
    <source>
        <dbReference type="EMBL" id="MBB3996841.1"/>
    </source>
</evidence>
<gene>
    <name evidence="8" type="ORF">GGR04_000662</name>
</gene>
<feature type="transmembrane region" description="Helical" evidence="6">
    <location>
        <begin position="223"/>
        <end position="244"/>
    </location>
</feature>
<comment type="subcellular location">
    <subcellularLocation>
        <location evidence="1">Cell membrane</location>
        <topology evidence="1">Multi-pass membrane protein</topology>
    </subcellularLocation>
</comment>
<dbReference type="PANTHER" id="PTHR43124">
    <property type="entry name" value="PURINE EFFLUX PUMP PBUE"/>
    <property type="match status" value="1"/>
</dbReference>
<keyword evidence="9" id="KW-1185">Reference proteome</keyword>
<keyword evidence="5 6" id="KW-0472">Membrane</keyword>
<feature type="transmembrane region" description="Helical" evidence="6">
    <location>
        <begin position="151"/>
        <end position="174"/>
    </location>
</feature>
<feature type="transmembrane region" description="Helical" evidence="6">
    <location>
        <begin position="59"/>
        <end position="81"/>
    </location>
</feature>
<dbReference type="PANTHER" id="PTHR43124:SF8">
    <property type="entry name" value="INNER MEMBRANE TRANSPORT PROTEIN YDHP"/>
    <property type="match status" value="1"/>
</dbReference>
<dbReference type="CDD" id="cd17324">
    <property type="entry name" value="MFS_NepI_like"/>
    <property type="match status" value="1"/>
</dbReference>
<protein>
    <submittedName>
        <fullName evidence="8">DHA1 family inner membrane transport protein</fullName>
    </submittedName>
</protein>
<reference evidence="8 9" key="1">
    <citation type="submission" date="2020-08" db="EMBL/GenBank/DDBJ databases">
        <title>Genomic Encyclopedia of Type Strains, Phase IV (KMG-IV): sequencing the most valuable type-strain genomes for metagenomic binning, comparative biology and taxonomic classification.</title>
        <authorList>
            <person name="Goeker M."/>
        </authorList>
    </citation>
    <scope>NUCLEOTIDE SEQUENCE [LARGE SCALE GENOMIC DNA]</scope>
    <source>
        <strain evidence="8 9">DSM 102238</strain>
    </source>
</reference>
<keyword evidence="4 6" id="KW-1133">Transmembrane helix</keyword>
<evidence type="ECO:0000259" key="7">
    <source>
        <dbReference type="PROSITE" id="PS50850"/>
    </source>
</evidence>
<dbReference type="GO" id="GO:0022857">
    <property type="term" value="F:transmembrane transporter activity"/>
    <property type="evidence" value="ECO:0007669"/>
    <property type="project" value="InterPro"/>
</dbReference>
<evidence type="ECO:0000256" key="3">
    <source>
        <dbReference type="ARBA" id="ARBA00022692"/>
    </source>
</evidence>
<keyword evidence="2" id="KW-1003">Cell membrane</keyword>
<feature type="transmembrane region" description="Helical" evidence="6">
    <location>
        <begin position="259"/>
        <end position="277"/>
    </location>
</feature>
<evidence type="ECO:0000313" key="9">
    <source>
        <dbReference type="Proteomes" id="UP000542776"/>
    </source>
</evidence>
<comment type="caution">
    <text evidence="8">The sequence shown here is derived from an EMBL/GenBank/DDBJ whole genome shotgun (WGS) entry which is preliminary data.</text>
</comment>
<dbReference type="InterPro" id="IPR050189">
    <property type="entry name" value="MFS_Efflux_Transporters"/>
</dbReference>
<feature type="transmembrane region" description="Helical" evidence="6">
    <location>
        <begin position="25"/>
        <end position="47"/>
    </location>
</feature>
<dbReference type="Proteomes" id="UP000542776">
    <property type="component" value="Unassembled WGS sequence"/>
</dbReference>
<dbReference type="GO" id="GO:0005886">
    <property type="term" value="C:plasma membrane"/>
    <property type="evidence" value="ECO:0007669"/>
    <property type="project" value="UniProtKB-SubCell"/>
</dbReference>
<evidence type="ECO:0000256" key="2">
    <source>
        <dbReference type="ARBA" id="ARBA00022475"/>
    </source>
</evidence>
<evidence type="ECO:0000256" key="1">
    <source>
        <dbReference type="ARBA" id="ARBA00004651"/>
    </source>
</evidence>
<dbReference type="AlphaFoldDB" id="A0A7W6H2A7"/>
<feature type="transmembrane region" description="Helical" evidence="6">
    <location>
        <begin position="117"/>
        <end position="139"/>
    </location>
</feature>
<evidence type="ECO:0000256" key="5">
    <source>
        <dbReference type="ARBA" id="ARBA00023136"/>
    </source>
</evidence>
<dbReference type="PROSITE" id="PS50850">
    <property type="entry name" value="MFS"/>
    <property type="match status" value="1"/>
</dbReference>
<evidence type="ECO:0000256" key="4">
    <source>
        <dbReference type="ARBA" id="ARBA00022989"/>
    </source>
</evidence>
<feature type="transmembrane region" description="Helical" evidence="6">
    <location>
        <begin position="289"/>
        <end position="307"/>
    </location>
</feature>
<dbReference type="SUPFAM" id="SSF103473">
    <property type="entry name" value="MFS general substrate transporter"/>
    <property type="match status" value="1"/>
</dbReference>
<dbReference type="Pfam" id="PF07690">
    <property type="entry name" value="MFS_1"/>
    <property type="match status" value="1"/>
</dbReference>
<evidence type="ECO:0000256" key="6">
    <source>
        <dbReference type="SAM" id="Phobius"/>
    </source>
</evidence>
<proteinExistence type="predicted"/>
<dbReference type="EMBL" id="JACIEK010000001">
    <property type="protein sequence ID" value="MBB3996841.1"/>
    <property type="molecule type" value="Genomic_DNA"/>
</dbReference>
<feature type="transmembrane region" description="Helical" evidence="6">
    <location>
        <begin position="93"/>
        <end position="111"/>
    </location>
</feature>
<feature type="domain" description="Major facilitator superfamily (MFS) profile" evidence="7">
    <location>
        <begin position="26"/>
        <end position="400"/>
    </location>
</feature>
<feature type="transmembrane region" description="Helical" evidence="6">
    <location>
        <begin position="377"/>
        <end position="399"/>
    </location>
</feature>
<dbReference type="InterPro" id="IPR036259">
    <property type="entry name" value="MFS_trans_sf"/>
</dbReference>
<dbReference type="RefSeq" id="WP_183197805.1">
    <property type="nucleotide sequence ID" value="NZ_JACIEK010000001.1"/>
</dbReference>
<dbReference type="InterPro" id="IPR020846">
    <property type="entry name" value="MFS_dom"/>
</dbReference>
<organism evidence="8 9">
    <name type="scientific">Aureimonas pseudogalii</name>
    <dbReference type="NCBI Taxonomy" id="1744844"/>
    <lineage>
        <taxon>Bacteria</taxon>
        <taxon>Pseudomonadati</taxon>
        <taxon>Pseudomonadota</taxon>
        <taxon>Alphaproteobacteria</taxon>
        <taxon>Hyphomicrobiales</taxon>
        <taxon>Aurantimonadaceae</taxon>
        <taxon>Aureimonas</taxon>
    </lineage>
</organism>
<feature type="transmembrane region" description="Helical" evidence="6">
    <location>
        <begin position="352"/>
        <end position="371"/>
    </location>
</feature>
<accession>A0A7W6H2A7</accession>
<sequence>MTVSVAVAPRSSGEVADRPVRHAGLALAALSLGSFVIGSGEFGIMGLLPELAEDLTVSIPRAGLLVTGYALGVVFGAPVLAVLTSRMERRRTLLVLAAIFVLGNLACALSPSYGVLLAARVFTALAHGTFFGIGAVLAAEIARPGKEAQAISLMFVGMTLANVLGVPAGTFIGQAFGWRAAFWAVTGLSVVLTLALAAFVPVSHPRTGVRFRDEMRALARPQVLLAMSISVLASSALFSLYTYIAPILTDVTRIPAPSVPYVLLVFGVGMTIGNLVGARLADWKLMPSIIGLFAVMIAVLVGVHFAMADPAVLVSLLLLWGALVFGLVSPIQMRIVNEAKGARNLASTINQSAFNLGNALGAWAGAAMIGAGVPYAALPLGSAAIAMAALVVAVISWRLDEPAPSPAR</sequence>
<dbReference type="Gene3D" id="1.20.1250.20">
    <property type="entry name" value="MFS general substrate transporter like domains"/>
    <property type="match status" value="2"/>
</dbReference>
<dbReference type="InterPro" id="IPR011701">
    <property type="entry name" value="MFS"/>
</dbReference>
<keyword evidence="3 6" id="KW-0812">Transmembrane</keyword>
<name>A0A7W6H2A7_9HYPH</name>
<feature type="transmembrane region" description="Helical" evidence="6">
    <location>
        <begin position="180"/>
        <end position="202"/>
    </location>
</feature>
<feature type="transmembrane region" description="Helical" evidence="6">
    <location>
        <begin position="313"/>
        <end position="331"/>
    </location>
</feature>